<dbReference type="Proteomes" id="UP000199614">
    <property type="component" value="Unassembled WGS sequence"/>
</dbReference>
<dbReference type="InterPro" id="IPR009057">
    <property type="entry name" value="Homeodomain-like_sf"/>
</dbReference>
<name>A0A1I5HZ03_PSUAM</name>
<dbReference type="InterPro" id="IPR050109">
    <property type="entry name" value="HTH-type_TetR-like_transc_reg"/>
</dbReference>
<dbReference type="GO" id="GO:0003700">
    <property type="term" value="F:DNA-binding transcription factor activity"/>
    <property type="evidence" value="ECO:0007669"/>
    <property type="project" value="TreeGrafter"/>
</dbReference>
<dbReference type="InterPro" id="IPR001647">
    <property type="entry name" value="HTH_TetR"/>
</dbReference>
<organism evidence="4 5">
    <name type="scientific">Pseudonocardia ammonioxydans</name>
    <dbReference type="NCBI Taxonomy" id="260086"/>
    <lineage>
        <taxon>Bacteria</taxon>
        <taxon>Bacillati</taxon>
        <taxon>Actinomycetota</taxon>
        <taxon>Actinomycetes</taxon>
        <taxon>Pseudonocardiales</taxon>
        <taxon>Pseudonocardiaceae</taxon>
        <taxon>Pseudonocardia</taxon>
    </lineage>
</organism>
<gene>
    <name evidence="4" type="ORF">SAMN05216207_108012</name>
</gene>
<dbReference type="OrthoDB" id="3403733at2"/>
<evidence type="ECO:0000259" key="3">
    <source>
        <dbReference type="PROSITE" id="PS50977"/>
    </source>
</evidence>
<dbReference type="PRINTS" id="PR00455">
    <property type="entry name" value="HTHTETR"/>
</dbReference>
<evidence type="ECO:0000256" key="1">
    <source>
        <dbReference type="ARBA" id="ARBA00023125"/>
    </source>
</evidence>
<feature type="DNA-binding region" description="H-T-H motif" evidence="2">
    <location>
        <begin position="38"/>
        <end position="57"/>
    </location>
</feature>
<dbReference type="RefSeq" id="WP_093356734.1">
    <property type="nucleotide sequence ID" value="NZ_FOUY01000080.1"/>
</dbReference>
<dbReference type="Gene3D" id="1.10.357.10">
    <property type="entry name" value="Tetracycline Repressor, domain 2"/>
    <property type="match status" value="1"/>
</dbReference>
<dbReference type="EMBL" id="FOUY01000080">
    <property type="protein sequence ID" value="SFO53503.1"/>
    <property type="molecule type" value="Genomic_DNA"/>
</dbReference>
<dbReference type="PROSITE" id="PS50977">
    <property type="entry name" value="HTH_TETR_2"/>
    <property type="match status" value="1"/>
</dbReference>
<proteinExistence type="predicted"/>
<dbReference type="STRING" id="260086.SAMN05216207_108012"/>
<evidence type="ECO:0000256" key="2">
    <source>
        <dbReference type="PROSITE-ProRule" id="PRU00335"/>
    </source>
</evidence>
<reference evidence="4 5" key="1">
    <citation type="submission" date="2016-10" db="EMBL/GenBank/DDBJ databases">
        <authorList>
            <person name="de Groot N.N."/>
        </authorList>
    </citation>
    <scope>NUCLEOTIDE SEQUENCE [LARGE SCALE GENOMIC DNA]</scope>
    <source>
        <strain evidence="4 5">CGMCC 4.1877</strain>
    </source>
</reference>
<dbReference type="Pfam" id="PF00440">
    <property type="entry name" value="TetR_N"/>
    <property type="match status" value="1"/>
</dbReference>
<dbReference type="SUPFAM" id="SSF46689">
    <property type="entry name" value="Homeodomain-like"/>
    <property type="match status" value="1"/>
</dbReference>
<evidence type="ECO:0000313" key="4">
    <source>
        <dbReference type="EMBL" id="SFO53503.1"/>
    </source>
</evidence>
<accession>A0A1I5HZ03</accession>
<dbReference type="AlphaFoldDB" id="A0A1I5HZ03"/>
<dbReference type="PANTHER" id="PTHR30055:SF235">
    <property type="entry name" value="TRANSCRIPTIONAL REGULATORY PROTEIN"/>
    <property type="match status" value="1"/>
</dbReference>
<keyword evidence="5" id="KW-1185">Reference proteome</keyword>
<dbReference type="PANTHER" id="PTHR30055">
    <property type="entry name" value="HTH-TYPE TRANSCRIPTIONAL REGULATOR RUTR"/>
    <property type="match status" value="1"/>
</dbReference>
<dbReference type="GO" id="GO:0000976">
    <property type="term" value="F:transcription cis-regulatory region binding"/>
    <property type="evidence" value="ECO:0007669"/>
    <property type="project" value="TreeGrafter"/>
</dbReference>
<evidence type="ECO:0000313" key="5">
    <source>
        <dbReference type="Proteomes" id="UP000199614"/>
    </source>
</evidence>
<protein>
    <submittedName>
        <fullName evidence="4">Transcriptional regulator, TetR family</fullName>
    </submittedName>
</protein>
<sequence length="208" mass="22288">MSERERAQSPRTEDLTARARIRHAALDLFAERGVDGTPMRAVAARAGVTVGLIVHHFGTKEALREAVELDIVDRFAEAIATAPAEGSGTDVAGARDHAVAAMLAASPAVVDYLRRAVLDPHGERGDLVSKLSALAADQVGGLRRRGLASQRSPIGEQVLTIMIRQLGQLFLQPLADRIIDEFGQSSDDAPSPLIIVRLENRIDTSTSQ</sequence>
<keyword evidence="1 2" id="KW-0238">DNA-binding</keyword>
<feature type="domain" description="HTH tetR-type" evidence="3">
    <location>
        <begin position="15"/>
        <end position="75"/>
    </location>
</feature>